<dbReference type="EMBL" id="AP018560">
    <property type="protein sequence ID" value="BBD78950.1"/>
    <property type="molecule type" value="Genomic_DNA"/>
</dbReference>
<evidence type="ECO:0000313" key="3">
    <source>
        <dbReference type="Proteomes" id="UP000270530"/>
    </source>
</evidence>
<dbReference type="InterPro" id="IPR006311">
    <property type="entry name" value="TAT_signal"/>
</dbReference>
<dbReference type="GO" id="GO:0005886">
    <property type="term" value="C:plasma membrane"/>
    <property type="evidence" value="ECO:0007669"/>
    <property type="project" value="TreeGrafter"/>
</dbReference>
<sequence length="240" mass="26232">MNIETSTRRRFLATFGVAGTGLLIAPALAMAAEKGAEKAREKEQPVTANEDLMREHGIIRRALLVYAEAARRIRDATASLPLAALADTATLFRSFAEDYHERALEETHIFPVVRRLKTPVAKLPDILTAQHQRGREITDFVLRVGRRGTLDADGAALATALEGFIRMYDPHADREDTEVFPAWKAALGAHGYEEMGERFEAIEHRTFGGDGFDEALARIAAIEATFGLADLAAVTPPPPG</sequence>
<gene>
    <name evidence="2" type="ORF">ALSL_0278</name>
</gene>
<dbReference type="Proteomes" id="UP000270530">
    <property type="component" value="Chromosome"/>
</dbReference>
<dbReference type="PANTHER" id="PTHR39966:SF1">
    <property type="entry name" value="HEMERYTHRIN-LIKE DOMAIN-CONTAINING PROTEIN"/>
    <property type="match status" value="1"/>
</dbReference>
<feature type="domain" description="Hemerythrin-like" evidence="1">
    <location>
        <begin position="48"/>
        <end position="182"/>
    </location>
</feature>
<name>A0A2Z6E1T4_9GAMM</name>
<evidence type="ECO:0000259" key="1">
    <source>
        <dbReference type="Pfam" id="PF01814"/>
    </source>
</evidence>
<dbReference type="Gene3D" id="1.20.120.520">
    <property type="entry name" value="nmb1532 protein domain like"/>
    <property type="match status" value="1"/>
</dbReference>
<dbReference type="OrthoDB" id="2083283at2"/>
<dbReference type="Pfam" id="PF01814">
    <property type="entry name" value="Hemerythrin"/>
    <property type="match status" value="1"/>
</dbReference>
<dbReference type="AlphaFoldDB" id="A0A2Z6E1T4"/>
<dbReference type="KEGG" id="rbd:ALSL_0278"/>
<protein>
    <recommendedName>
        <fullName evidence="1">Hemerythrin-like domain-containing protein</fullName>
    </recommendedName>
</protein>
<dbReference type="PANTHER" id="PTHR39966">
    <property type="entry name" value="BLL2471 PROTEIN-RELATED"/>
    <property type="match status" value="1"/>
</dbReference>
<dbReference type="RefSeq" id="WP_126535927.1">
    <property type="nucleotide sequence ID" value="NZ_AP018560.1"/>
</dbReference>
<dbReference type="CDD" id="cd12108">
    <property type="entry name" value="Hr-like"/>
    <property type="match status" value="1"/>
</dbReference>
<proteinExistence type="predicted"/>
<reference evidence="3" key="1">
    <citation type="submission" date="2018-04" db="EMBL/GenBank/DDBJ databases">
        <authorList>
            <person name="Watanabe M."/>
            <person name="Kojima H."/>
        </authorList>
    </citation>
    <scope>NUCLEOTIDE SEQUENCE [LARGE SCALE GENOMIC DNA]</scope>
    <source>
        <strain evidence="3">Dysh456</strain>
    </source>
</reference>
<dbReference type="PROSITE" id="PS51318">
    <property type="entry name" value="TAT"/>
    <property type="match status" value="1"/>
</dbReference>
<dbReference type="InterPro" id="IPR012312">
    <property type="entry name" value="Hemerythrin-like"/>
</dbReference>
<accession>A0A2Z6E1T4</accession>
<reference evidence="3" key="2">
    <citation type="submission" date="2018-06" db="EMBL/GenBank/DDBJ databases">
        <title>Genome sequence of Rhodanobacteraceae bacterium strain Dysh456.</title>
        <authorList>
            <person name="Fukui M."/>
        </authorList>
    </citation>
    <scope>NUCLEOTIDE SEQUENCE [LARGE SCALE GENOMIC DNA]</scope>
    <source>
        <strain evidence="3">Dysh456</strain>
    </source>
</reference>
<organism evidence="2 3">
    <name type="scientific">Aerosticca soli</name>
    <dbReference type="NCBI Taxonomy" id="2010829"/>
    <lineage>
        <taxon>Bacteria</taxon>
        <taxon>Pseudomonadati</taxon>
        <taxon>Pseudomonadota</taxon>
        <taxon>Gammaproteobacteria</taxon>
        <taxon>Lysobacterales</taxon>
        <taxon>Rhodanobacteraceae</taxon>
        <taxon>Aerosticca</taxon>
    </lineage>
</organism>
<keyword evidence="3" id="KW-1185">Reference proteome</keyword>
<evidence type="ECO:0000313" key="2">
    <source>
        <dbReference type="EMBL" id="BBD78950.1"/>
    </source>
</evidence>